<reference evidence="5 6" key="1">
    <citation type="submission" date="2020-08" db="EMBL/GenBank/DDBJ databases">
        <title>Genomic Encyclopedia of Type Strains, Phase IV (KMG-V): Genome sequencing to study the core and pangenomes of soil and plant-associated prokaryotes.</title>
        <authorList>
            <person name="Whitman W."/>
        </authorList>
    </citation>
    <scope>NUCLEOTIDE SEQUENCE [LARGE SCALE GENOMIC DNA]</scope>
    <source>
        <strain evidence="5 6">X5P3</strain>
    </source>
</reference>
<dbReference type="SUPFAM" id="SSF46689">
    <property type="entry name" value="Homeodomain-like"/>
    <property type="match status" value="2"/>
</dbReference>
<evidence type="ECO:0000256" key="1">
    <source>
        <dbReference type="ARBA" id="ARBA00023015"/>
    </source>
</evidence>
<dbReference type="EMBL" id="JACHIO010000003">
    <property type="protein sequence ID" value="MBB5062678.1"/>
    <property type="molecule type" value="Genomic_DNA"/>
</dbReference>
<dbReference type="PANTHER" id="PTHR46796">
    <property type="entry name" value="HTH-TYPE TRANSCRIPTIONAL ACTIVATOR RHAS-RELATED"/>
    <property type="match status" value="1"/>
</dbReference>
<feature type="domain" description="HTH araC/xylS-type" evidence="4">
    <location>
        <begin position="176"/>
        <end position="274"/>
    </location>
</feature>
<gene>
    <name evidence="5" type="ORF">HDF15_001008</name>
</gene>
<dbReference type="Pfam" id="PF12833">
    <property type="entry name" value="HTH_18"/>
    <property type="match status" value="1"/>
</dbReference>
<dbReference type="RefSeq" id="WP_184253265.1">
    <property type="nucleotide sequence ID" value="NZ_JACHIO010000003.1"/>
</dbReference>
<evidence type="ECO:0000256" key="2">
    <source>
        <dbReference type="ARBA" id="ARBA00023125"/>
    </source>
</evidence>
<dbReference type="PROSITE" id="PS01124">
    <property type="entry name" value="HTH_ARAC_FAMILY_2"/>
    <property type="match status" value="1"/>
</dbReference>
<dbReference type="InterPro" id="IPR009057">
    <property type="entry name" value="Homeodomain-like_sf"/>
</dbReference>
<dbReference type="InterPro" id="IPR050204">
    <property type="entry name" value="AraC_XylS_family_regulators"/>
</dbReference>
<sequence length="275" mass="30722">MDETTKPTSPSSPRFATVFKTTAPQGEWDTPAIPHVSLGLSLSNHQSTWQGCSGLFSANISPNDVSVCEYDRSRTYTLDQSADFGVIILADEVMLAVSGETKYPVPEIQHHPFLQDTTLTNLSSILMTESDTNYENGHLFTDSIATALAQYLWHNYSAFPSQRRHSTGGLAPTHLRRSIDYIQANLGSDIRLRDLAKETGFSPSHFLRSFRQSTGMSPHQYLLHRRVERVQRQIRNGAASLAEVALACGFADQHHMARVFRRITGISPTLFRRSI</sequence>
<evidence type="ECO:0000256" key="3">
    <source>
        <dbReference type="ARBA" id="ARBA00023163"/>
    </source>
</evidence>
<name>A0A7W7ZML2_9BACT</name>
<dbReference type="PANTHER" id="PTHR46796:SF6">
    <property type="entry name" value="ARAC SUBFAMILY"/>
    <property type="match status" value="1"/>
</dbReference>
<dbReference type="SMART" id="SM00342">
    <property type="entry name" value="HTH_ARAC"/>
    <property type="match status" value="1"/>
</dbReference>
<dbReference type="GO" id="GO:0043565">
    <property type="term" value="F:sequence-specific DNA binding"/>
    <property type="evidence" value="ECO:0007669"/>
    <property type="project" value="InterPro"/>
</dbReference>
<evidence type="ECO:0000313" key="5">
    <source>
        <dbReference type="EMBL" id="MBB5062678.1"/>
    </source>
</evidence>
<organism evidence="5 6">
    <name type="scientific">Granulicella mallensis</name>
    <dbReference type="NCBI Taxonomy" id="940614"/>
    <lineage>
        <taxon>Bacteria</taxon>
        <taxon>Pseudomonadati</taxon>
        <taxon>Acidobacteriota</taxon>
        <taxon>Terriglobia</taxon>
        <taxon>Terriglobales</taxon>
        <taxon>Acidobacteriaceae</taxon>
        <taxon>Granulicella</taxon>
    </lineage>
</organism>
<accession>A0A7W7ZML2</accession>
<protein>
    <submittedName>
        <fullName evidence="5">AraC family transcriptional regulator</fullName>
    </submittedName>
</protein>
<evidence type="ECO:0000313" key="6">
    <source>
        <dbReference type="Proteomes" id="UP000584867"/>
    </source>
</evidence>
<dbReference type="AlphaFoldDB" id="A0A7W7ZML2"/>
<dbReference type="GO" id="GO:0003700">
    <property type="term" value="F:DNA-binding transcription factor activity"/>
    <property type="evidence" value="ECO:0007669"/>
    <property type="project" value="InterPro"/>
</dbReference>
<keyword evidence="2" id="KW-0238">DNA-binding</keyword>
<keyword evidence="1" id="KW-0805">Transcription regulation</keyword>
<dbReference type="InterPro" id="IPR018060">
    <property type="entry name" value="HTH_AraC"/>
</dbReference>
<dbReference type="Gene3D" id="1.10.10.60">
    <property type="entry name" value="Homeodomain-like"/>
    <property type="match status" value="2"/>
</dbReference>
<keyword evidence="3" id="KW-0804">Transcription</keyword>
<dbReference type="Proteomes" id="UP000584867">
    <property type="component" value="Unassembled WGS sequence"/>
</dbReference>
<evidence type="ECO:0000259" key="4">
    <source>
        <dbReference type="PROSITE" id="PS01124"/>
    </source>
</evidence>
<comment type="caution">
    <text evidence="5">The sequence shown here is derived from an EMBL/GenBank/DDBJ whole genome shotgun (WGS) entry which is preliminary data.</text>
</comment>
<proteinExistence type="predicted"/>